<dbReference type="SUPFAM" id="SSF53850">
    <property type="entry name" value="Periplasmic binding protein-like II"/>
    <property type="match status" value="1"/>
</dbReference>
<evidence type="ECO:0000256" key="3">
    <source>
        <dbReference type="ARBA" id="ARBA00022448"/>
    </source>
</evidence>
<comment type="subcellular location">
    <subcellularLocation>
        <location evidence="1">Cell envelope</location>
    </subcellularLocation>
</comment>
<proteinExistence type="inferred from homology"/>
<protein>
    <recommendedName>
        <fullName evidence="5">Solute-binding protein family 5 domain-containing protein</fullName>
    </recommendedName>
</protein>
<organism evidence="6">
    <name type="scientific">marine sediment metagenome</name>
    <dbReference type="NCBI Taxonomy" id="412755"/>
    <lineage>
        <taxon>unclassified sequences</taxon>
        <taxon>metagenomes</taxon>
        <taxon>ecological metagenomes</taxon>
    </lineage>
</organism>
<evidence type="ECO:0000313" key="6">
    <source>
        <dbReference type="EMBL" id="GAJ06077.1"/>
    </source>
</evidence>
<keyword evidence="3" id="KW-0813">Transport</keyword>
<evidence type="ECO:0000256" key="1">
    <source>
        <dbReference type="ARBA" id="ARBA00004196"/>
    </source>
</evidence>
<evidence type="ECO:0000256" key="2">
    <source>
        <dbReference type="ARBA" id="ARBA00005695"/>
    </source>
</evidence>
<comment type="similarity">
    <text evidence="2">Belongs to the bacterial solute-binding protein 5 family.</text>
</comment>
<evidence type="ECO:0000256" key="4">
    <source>
        <dbReference type="ARBA" id="ARBA00022729"/>
    </source>
</evidence>
<comment type="caution">
    <text evidence="6">The sequence shown here is derived from an EMBL/GenBank/DDBJ whole genome shotgun (WGS) entry which is preliminary data.</text>
</comment>
<evidence type="ECO:0000259" key="5">
    <source>
        <dbReference type="Pfam" id="PF00496"/>
    </source>
</evidence>
<dbReference type="GO" id="GO:1904680">
    <property type="term" value="F:peptide transmembrane transporter activity"/>
    <property type="evidence" value="ECO:0007669"/>
    <property type="project" value="TreeGrafter"/>
</dbReference>
<dbReference type="EMBL" id="BARW01031776">
    <property type="protein sequence ID" value="GAJ06077.1"/>
    <property type="molecule type" value="Genomic_DNA"/>
</dbReference>
<keyword evidence="4" id="KW-0732">Signal</keyword>
<dbReference type="Gene3D" id="3.40.190.10">
    <property type="entry name" value="Periplasmic binding protein-like II"/>
    <property type="match status" value="1"/>
</dbReference>
<feature type="non-terminal residue" evidence="6">
    <location>
        <position position="163"/>
    </location>
</feature>
<dbReference type="GO" id="GO:0015833">
    <property type="term" value="P:peptide transport"/>
    <property type="evidence" value="ECO:0007669"/>
    <property type="project" value="TreeGrafter"/>
</dbReference>
<accession>X1UR50</accession>
<name>X1UR50_9ZZZZ</name>
<gene>
    <name evidence="6" type="ORF">S12H4_50457</name>
</gene>
<dbReference type="AlphaFoldDB" id="X1UR50"/>
<reference evidence="6" key="1">
    <citation type="journal article" date="2014" name="Front. Microbiol.">
        <title>High frequency of phylogenetically diverse reductive dehalogenase-homologous genes in deep subseafloor sedimentary metagenomes.</title>
        <authorList>
            <person name="Kawai M."/>
            <person name="Futagami T."/>
            <person name="Toyoda A."/>
            <person name="Takaki Y."/>
            <person name="Nishi S."/>
            <person name="Hori S."/>
            <person name="Arai W."/>
            <person name="Tsubouchi T."/>
            <person name="Morono Y."/>
            <person name="Uchiyama I."/>
            <person name="Ito T."/>
            <person name="Fujiyama A."/>
            <person name="Inagaki F."/>
            <person name="Takami H."/>
        </authorList>
    </citation>
    <scope>NUCLEOTIDE SEQUENCE</scope>
    <source>
        <strain evidence="6">Expedition CK06-06</strain>
    </source>
</reference>
<dbReference type="InterPro" id="IPR039424">
    <property type="entry name" value="SBP_5"/>
</dbReference>
<dbReference type="PROSITE" id="PS51257">
    <property type="entry name" value="PROKAR_LIPOPROTEIN"/>
    <property type="match status" value="1"/>
</dbReference>
<dbReference type="InterPro" id="IPR000914">
    <property type="entry name" value="SBP_5_dom"/>
</dbReference>
<dbReference type="GO" id="GO:0030313">
    <property type="term" value="C:cell envelope"/>
    <property type="evidence" value="ECO:0007669"/>
    <property type="project" value="UniProtKB-SubCell"/>
</dbReference>
<dbReference type="Pfam" id="PF00496">
    <property type="entry name" value="SBP_bac_5"/>
    <property type="match status" value="1"/>
</dbReference>
<feature type="domain" description="Solute-binding protein family 5" evidence="5">
    <location>
        <begin position="74"/>
        <end position="163"/>
    </location>
</feature>
<dbReference type="PANTHER" id="PTHR30290">
    <property type="entry name" value="PERIPLASMIC BINDING COMPONENT OF ABC TRANSPORTER"/>
    <property type="match status" value="1"/>
</dbReference>
<dbReference type="PANTHER" id="PTHR30290:SF10">
    <property type="entry name" value="PERIPLASMIC OLIGOPEPTIDE-BINDING PROTEIN-RELATED"/>
    <property type="match status" value="1"/>
</dbReference>
<sequence length="163" mass="17976">MKSAWQLALLSILLCVLVAVPLATGCQLAKERGVLNLWDTGPITLDPAISGEMTSHTYIMQIFTGLACLDDQSKPAPDIAESWQRSNDGKTYTFYLRKGVRFHNGREVTAQDFKYSWERACNPETGSQTAAVYLGDIVGVDAVLEGETTEIRGVEIIDDYTLK</sequence>
<dbReference type="Gene3D" id="3.90.76.10">
    <property type="entry name" value="Dipeptide-binding Protein, Domain 1"/>
    <property type="match status" value="1"/>
</dbReference>